<evidence type="ECO:0000313" key="4">
    <source>
        <dbReference type="EMBL" id="OLQ09825.1"/>
    </source>
</evidence>
<dbReference type="AlphaFoldDB" id="A0A1Q9EQW1"/>
<feature type="repeat" description="PPR" evidence="2">
    <location>
        <begin position="274"/>
        <end position="308"/>
    </location>
</feature>
<dbReference type="InterPro" id="IPR002885">
    <property type="entry name" value="PPR_rpt"/>
</dbReference>
<dbReference type="Pfam" id="PF13812">
    <property type="entry name" value="PPR_3"/>
    <property type="match status" value="1"/>
</dbReference>
<feature type="transmembrane region" description="Helical" evidence="3">
    <location>
        <begin position="667"/>
        <end position="690"/>
    </location>
</feature>
<reference evidence="4 5" key="1">
    <citation type="submission" date="2016-02" db="EMBL/GenBank/DDBJ databases">
        <title>Genome analysis of coral dinoflagellate symbionts highlights evolutionary adaptations to a symbiotic lifestyle.</title>
        <authorList>
            <person name="Aranda M."/>
            <person name="Li Y."/>
            <person name="Liew Y.J."/>
            <person name="Baumgarten S."/>
            <person name="Simakov O."/>
            <person name="Wilson M."/>
            <person name="Piel J."/>
            <person name="Ashoor H."/>
            <person name="Bougouffa S."/>
            <person name="Bajic V.B."/>
            <person name="Ryu T."/>
            <person name="Ravasi T."/>
            <person name="Bayer T."/>
            <person name="Micklem G."/>
            <person name="Kim H."/>
            <person name="Bhak J."/>
            <person name="Lajeunesse T.C."/>
            <person name="Voolstra C.R."/>
        </authorList>
    </citation>
    <scope>NUCLEOTIDE SEQUENCE [LARGE SCALE GENOMIC DNA]</scope>
    <source>
        <strain evidence="4 5">CCMP2467</strain>
    </source>
</reference>
<feature type="repeat" description="PPR" evidence="2">
    <location>
        <begin position="309"/>
        <end position="343"/>
    </location>
</feature>
<dbReference type="OrthoDB" id="185373at2759"/>
<dbReference type="Gene3D" id="1.25.40.10">
    <property type="entry name" value="Tetratricopeptide repeat domain"/>
    <property type="match status" value="3"/>
</dbReference>
<keyword evidence="3" id="KW-1133">Transmembrane helix</keyword>
<gene>
    <name evidence="4" type="ORF">AK812_SmicGene6526</name>
</gene>
<evidence type="ECO:0000256" key="1">
    <source>
        <dbReference type="ARBA" id="ARBA00022737"/>
    </source>
</evidence>
<dbReference type="PANTHER" id="PTHR47936">
    <property type="entry name" value="PPR_LONG DOMAIN-CONTAINING PROTEIN"/>
    <property type="match status" value="1"/>
</dbReference>
<comment type="caution">
    <text evidence="4">The sequence shown here is derived from an EMBL/GenBank/DDBJ whole genome shotgun (WGS) entry which is preliminary data.</text>
</comment>
<name>A0A1Q9EQW1_SYMMI</name>
<keyword evidence="1" id="KW-0677">Repeat</keyword>
<dbReference type="EMBL" id="LSRX01000089">
    <property type="protein sequence ID" value="OLQ09825.1"/>
    <property type="molecule type" value="Genomic_DNA"/>
</dbReference>
<dbReference type="PROSITE" id="PS51375">
    <property type="entry name" value="PPR"/>
    <property type="match status" value="4"/>
</dbReference>
<evidence type="ECO:0000256" key="3">
    <source>
        <dbReference type="SAM" id="Phobius"/>
    </source>
</evidence>
<sequence length="760" mass="83510">MGFQVSGRVMRGLSGTELTAVHVHWLRAARHIPPSDITEQLLKLKPTVAPEDVQHILARHELDRESVGWTMQELKDHKRHDLVALLASGMLKTSGAKVGRREITTGIGASARVKNWRLATHLFDSMPKAKVDANVISYNAIISACEKGGQWQRAVHLFDSMRNAKVKADVISYNATISAYEKGGQWQLAVQLFDSMSKAKVDADVISFSATISACEKGGQWQLAAHLLDCMHVVKVNADVIIYNATISACEKGLQWQLAVHLFDSMCKAKVDADVISFNATISACEKGGQWQLAVELFDNIHKTKLGADVISYNTTISACEKGGQWQLAVHLLDRMLKAKVDANVISYNATISASEKGGQWQLAVHLFDLMGKARVNATFSSYNAVLEAASSEAPGQGYELFLQARMSGLYGHLLKKGPAVLDVHDMSTGAGWIAVRWWLLEVLPPLLSSKQPRCCIIITGWGKSRAIWQKSDVQTGIQDNLKSHGIAAEVQRMNPGPGPLVSAPIRHLTGPGTVAFTHFHSIQSRISARAIWAAAGRGSEGLQTHGCNMRGYYQSLSSMEKPPFIGPVFVQNPDGSIAQGVPPGFKEPTPPDTPRLGVSTDMNFNLLSADIVKVLARHEALFLTLMVMHLGVVSSFQYIELQYKEDAVLELMLIYPDLDENTIRSLHWLALVGESSYSFAFFSLGLMCACLARPVLYARFAVIALIGTLGQLPMAYLNCFNLLVFFLRFLSYAYARFLCNLLRTIDTLRGDDAFLTPEP</sequence>
<keyword evidence="3" id="KW-0472">Membrane</keyword>
<keyword evidence="3" id="KW-0812">Transmembrane</keyword>
<accession>A0A1Q9EQW1</accession>
<dbReference type="NCBIfam" id="TIGR00756">
    <property type="entry name" value="PPR"/>
    <property type="match status" value="3"/>
</dbReference>
<dbReference type="Proteomes" id="UP000186817">
    <property type="component" value="Unassembled WGS sequence"/>
</dbReference>
<organism evidence="4 5">
    <name type="scientific">Symbiodinium microadriaticum</name>
    <name type="common">Dinoflagellate</name>
    <name type="synonym">Zooxanthella microadriatica</name>
    <dbReference type="NCBI Taxonomy" id="2951"/>
    <lineage>
        <taxon>Eukaryota</taxon>
        <taxon>Sar</taxon>
        <taxon>Alveolata</taxon>
        <taxon>Dinophyceae</taxon>
        <taxon>Suessiales</taxon>
        <taxon>Symbiodiniaceae</taxon>
        <taxon>Symbiodinium</taxon>
    </lineage>
</organism>
<dbReference type="PANTHER" id="PTHR47936:SF1">
    <property type="entry name" value="PENTATRICOPEPTIDE REPEAT-CONTAINING PROTEIN GUN1, CHLOROPLASTIC"/>
    <property type="match status" value="1"/>
</dbReference>
<dbReference type="InterPro" id="IPR011990">
    <property type="entry name" value="TPR-like_helical_dom_sf"/>
</dbReference>
<dbReference type="Pfam" id="PF13041">
    <property type="entry name" value="PPR_2"/>
    <property type="match status" value="2"/>
</dbReference>
<evidence type="ECO:0000256" key="2">
    <source>
        <dbReference type="PROSITE-ProRule" id="PRU00708"/>
    </source>
</evidence>
<keyword evidence="5" id="KW-1185">Reference proteome</keyword>
<evidence type="ECO:0000313" key="5">
    <source>
        <dbReference type="Proteomes" id="UP000186817"/>
    </source>
</evidence>
<feature type="repeat" description="PPR" evidence="2">
    <location>
        <begin position="134"/>
        <end position="168"/>
    </location>
</feature>
<dbReference type="InterPro" id="IPR036063">
    <property type="entry name" value="Smr_dom_sf"/>
</dbReference>
<feature type="transmembrane region" description="Helical" evidence="3">
    <location>
        <begin position="697"/>
        <end position="717"/>
    </location>
</feature>
<feature type="repeat" description="PPR" evidence="2">
    <location>
        <begin position="169"/>
        <end position="203"/>
    </location>
</feature>
<proteinExistence type="predicted"/>
<protein>
    <submittedName>
        <fullName evidence="4">Pentatricopeptide repeat-containing protein, chloroplastic</fullName>
    </submittedName>
</protein>
<dbReference type="SUPFAM" id="SSF160443">
    <property type="entry name" value="SMR domain-like"/>
    <property type="match status" value="1"/>
</dbReference>